<evidence type="ECO:0000256" key="1">
    <source>
        <dbReference type="SAM" id="Phobius"/>
    </source>
</evidence>
<reference evidence="2 3" key="1">
    <citation type="submission" date="2017-03" db="EMBL/GenBank/DDBJ databases">
        <title>Genome sequence of Methanobrevibacter thaueri.</title>
        <authorList>
            <person name="Poehlein A."/>
            <person name="Seedorf H."/>
            <person name="Daniel R."/>
        </authorList>
    </citation>
    <scope>NUCLEOTIDE SEQUENCE [LARGE SCALE GENOMIC DNA]</scope>
    <source>
        <strain evidence="2 3">DSM 11995</strain>
    </source>
</reference>
<organism evidence="2 3">
    <name type="scientific">Methanobrevibacter thaueri</name>
    <dbReference type="NCBI Taxonomy" id="190975"/>
    <lineage>
        <taxon>Archaea</taxon>
        <taxon>Methanobacteriati</taxon>
        <taxon>Methanobacteriota</taxon>
        <taxon>Methanomada group</taxon>
        <taxon>Methanobacteria</taxon>
        <taxon>Methanobacteriales</taxon>
        <taxon>Methanobacteriaceae</taxon>
        <taxon>Methanobrevibacter</taxon>
    </lineage>
</organism>
<proteinExistence type="predicted"/>
<dbReference type="AlphaFoldDB" id="A0A315XMV5"/>
<sequence>MAMRLIEIGIILIVIVMIFGVILTSVENSTEKVMKTQEINNMEKLASETLDYLINNPGIPNNWNEYVKGTPGLAIVNVDGQTIPNSVSYAKLIALGENYEDMVYEKLLGSKIKSSIELIPQESTISSVKIGDSDEGNVIFSTNRLVKCDFYKGYALIDFQNDGKCNKHHAQDKHSCNYFKVFPGNLRKSDYYLLVDNDEVYHLKYIVGTTSEEEAQNWQTAHSNKIYLNDKIDFTDDSAVVFIHLDKPHARAVLVSVPKDFDEKFLNYDYFRTNECKLTMKAWY</sequence>
<dbReference type="EMBL" id="MZGS01000029">
    <property type="protein sequence ID" value="PWB84916.1"/>
    <property type="molecule type" value="Genomic_DNA"/>
</dbReference>
<evidence type="ECO:0000313" key="2">
    <source>
        <dbReference type="EMBL" id="PWB84916.1"/>
    </source>
</evidence>
<protein>
    <submittedName>
        <fullName evidence="2">Uncharacterized protein</fullName>
    </submittedName>
</protein>
<feature type="transmembrane region" description="Helical" evidence="1">
    <location>
        <begin position="6"/>
        <end position="26"/>
    </location>
</feature>
<dbReference type="RefSeq" id="WP_133241963.1">
    <property type="nucleotide sequence ID" value="NZ_MZGS01000029.1"/>
</dbReference>
<keyword evidence="1" id="KW-0472">Membrane</keyword>
<dbReference type="Proteomes" id="UP000251717">
    <property type="component" value="Unassembled WGS sequence"/>
</dbReference>
<keyword evidence="1" id="KW-0812">Transmembrane</keyword>
<accession>A0A315XMV5</accession>
<name>A0A315XMV5_9EURY</name>
<keyword evidence="3" id="KW-1185">Reference proteome</keyword>
<keyword evidence="1" id="KW-1133">Transmembrane helix</keyword>
<evidence type="ECO:0000313" key="3">
    <source>
        <dbReference type="Proteomes" id="UP000251717"/>
    </source>
</evidence>
<gene>
    <name evidence="2" type="ORF">MBBTH_20600</name>
</gene>
<dbReference type="OrthoDB" id="85914at2157"/>
<comment type="caution">
    <text evidence="2">The sequence shown here is derived from an EMBL/GenBank/DDBJ whole genome shotgun (WGS) entry which is preliminary data.</text>
</comment>